<organism evidence="4 5">
    <name type="scientific">Brucella lupini</name>
    <dbReference type="NCBI Taxonomy" id="255457"/>
    <lineage>
        <taxon>Bacteria</taxon>
        <taxon>Pseudomonadati</taxon>
        <taxon>Pseudomonadota</taxon>
        <taxon>Alphaproteobacteria</taxon>
        <taxon>Hyphomicrobiales</taxon>
        <taxon>Brucellaceae</taxon>
        <taxon>Brucella/Ochrobactrum group</taxon>
        <taxon>Brucella</taxon>
    </lineage>
</organism>
<dbReference type="Proteomes" id="UP000435957">
    <property type="component" value="Unassembled WGS sequence"/>
</dbReference>
<evidence type="ECO:0000256" key="2">
    <source>
        <dbReference type="SAM" id="Phobius"/>
    </source>
</evidence>
<dbReference type="EMBL" id="NNRN01000059">
    <property type="protein sequence ID" value="OYR25051.1"/>
    <property type="molecule type" value="Genomic_DNA"/>
</dbReference>
<reference evidence="3 6" key="2">
    <citation type="submission" date="2019-09" db="EMBL/GenBank/DDBJ databases">
        <title>Taxonomic organization of the family Brucellaceae based on a phylogenomic approach.</title>
        <authorList>
            <person name="Leclercq S."/>
            <person name="Cloeckaert A."/>
            <person name="Zygmunt M.S."/>
        </authorList>
    </citation>
    <scope>NUCLEOTIDE SEQUENCE [LARGE SCALE GENOMIC DNA]</scope>
    <source>
        <strain evidence="3 6">LUP23</strain>
    </source>
</reference>
<comment type="caution">
    <text evidence="4">The sequence shown here is derived from an EMBL/GenBank/DDBJ whole genome shotgun (WGS) entry which is preliminary data.</text>
</comment>
<keyword evidence="6" id="KW-1185">Reference proteome</keyword>
<evidence type="ECO:0000256" key="1">
    <source>
        <dbReference type="SAM" id="MobiDB-lite"/>
    </source>
</evidence>
<keyword evidence="2" id="KW-0472">Membrane</keyword>
<keyword evidence="2" id="KW-1133">Transmembrane helix</keyword>
<feature type="transmembrane region" description="Helical" evidence="2">
    <location>
        <begin position="46"/>
        <end position="65"/>
    </location>
</feature>
<dbReference type="AlphaFoldDB" id="A0A256GEL6"/>
<gene>
    <name evidence="4" type="ORF">CES86_4436</name>
    <name evidence="3" type="ORF">F9L03_20540</name>
</gene>
<evidence type="ECO:0000313" key="5">
    <source>
        <dbReference type="Proteomes" id="UP000216363"/>
    </source>
</evidence>
<evidence type="ECO:0000313" key="6">
    <source>
        <dbReference type="Proteomes" id="UP000435957"/>
    </source>
</evidence>
<feature type="transmembrane region" description="Helical" evidence="2">
    <location>
        <begin position="18"/>
        <end position="39"/>
    </location>
</feature>
<feature type="region of interest" description="Disordered" evidence="1">
    <location>
        <begin position="90"/>
        <end position="109"/>
    </location>
</feature>
<accession>A0A256GEL6</accession>
<keyword evidence="2" id="KW-0812">Transmembrane</keyword>
<name>A0A256GEL6_9HYPH</name>
<proteinExistence type="predicted"/>
<evidence type="ECO:0000313" key="4">
    <source>
        <dbReference type="EMBL" id="OYR25051.1"/>
    </source>
</evidence>
<feature type="transmembrane region" description="Helical" evidence="2">
    <location>
        <begin position="71"/>
        <end position="91"/>
    </location>
</feature>
<protein>
    <submittedName>
        <fullName evidence="4">DoxX-like family protein</fullName>
    </submittedName>
</protein>
<sequence length="109" mass="11331">MVQGDTFSQVDGALVYPAYLPTILTAVKLVGPAMILARISVFLSDLAYLGMLYYVLLALSAHLVAAEYAGSVQSVVGLAALVASFVTQNAARKKKSPYSPEGAACFGAS</sequence>
<dbReference type="Proteomes" id="UP000216363">
    <property type="component" value="Unassembled WGS sequence"/>
</dbReference>
<reference evidence="4 5" key="1">
    <citation type="submission" date="2017-07" db="EMBL/GenBank/DDBJ databases">
        <title>Draft genome of Ochrobactrum lupini type strain LUP21.</title>
        <authorList>
            <person name="Krzyzanowska D.M."/>
            <person name="Jafra S."/>
        </authorList>
    </citation>
    <scope>NUCLEOTIDE SEQUENCE [LARGE SCALE GENOMIC DNA]</scope>
    <source>
        <strain evidence="4 5">LUP21</strain>
    </source>
</reference>
<evidence type="ECO:0000313" key="3">
    <source>
        <dbReference type="EMBL" id="KAB2702050.1"/>
    </source>
</evidence>
<dbReference type="EMBL" id="WBWF01000019">
    <property type="protein sequence ID" value="KAB2702050.1"/>
    <property type="molecule type" value="Genomic_DNA"/>
</dbReference>